<gene>
    <name evidence="2" type="ORF">NCTC13645_02048</name>
</gene>
<proteinExistence type="predicted"/>
<dbReference type="Gene3D" id="3.10.450.310">
    <property type="match status" value="1"/>
</dbReference>
<dbReference type="AlphaFoldDB" id="A0A380P745"/>
<feature type="domain" description="Regulatory protein YycH" evidence="1">
    <location>
        <begin position="18"/>
        <end position="69"/>
    </location>
</feature>
<sequence length="81" mass="9091">MPLPRHNDVNVTLPKETVALQQAKATGVPTDDIEELRVGYDWVVDSNSEFVRLVPKWFMKVNGNWEPINKQGTTVEAGEPS</sequence>
<dbReference type="EMBL" id="UHIV01000005">
    <property type="protein sequence ID" value="SUP60925.1"/>
    <property type="molecule type" value="Genomic_DNA"/>
</dbReference>
<organism evidence="2 3">
    <name type="scientific">Weissella viridescens</name>
    <name type="common">Lactobacillus viridescens</name>
    <dbReference type="NCBI Taxonomy" id="1629"/>
    <lineage>
        <taxon>Bacteria</taxon>
        <taxon>Bacillati</taxon>
        <taxon>Bacillota</taxon>
        <taxon>Bacilli</taxon>
        <taxon>Lactobacillales</taxon>
        <taxon>Lactobacillaceae</taxon>
        <taxon>Weissella</taxon>
    </lineage>
</organism>
<name>A0A380P745_WEIVI</name>
<evidence type="ECO:0000313" key="3">
    <source>
        <dbReference type="Proteomes" id="UP000254621"/>
    </source>
</evidence>
<dbReference type="Pfam" id="PF07435">
    <property type="entry name" value="YycH"/>
    <property type="match status" value="1"/>
</dbReference>
<evidence type="ECO:0000259" key="1">
    <source>
        <dbReference type="Pfam" id="PF07435"/>
    </source>
</evidence>
<evidence type="ECO:0000313" key="2">
    <source>
        <dbReference type="EMBL" id="SUP60925.1"/>
    </source>
</evidence>
<accession>A0A380P745</accession>
<protein>
    <submittedName>
        <fullName evidence="2">Uncharacterized protein conserved in bacteria</fullName>
    </submittedName>
</protein>
<dbReference type="InterPro" id="IPR009996">
    <property type="entry name" value="YycH"/>
</dbReference>
<reference evidence="2 3" key="1">
    <citation type="submission" date="2018-06" db="EMBL/GenBank/DDBJ databases">
        <authorList>
            <consortium name="Pathogen Informatics"/>
            <person name="Doyle S."/>
        </authorList>
    </citation>
    <scope>NUCLEOTIDE SEQUENCE [LARGE SCALE GENOMIC DNA]</scope>
    <source>
        <strain evidence="2 3">NCTC13645</strain>
    </source>
</reference>
<dbReference type="Proteomes" id="UP000254621">
    <property type="component" value="Unassembled WGS sequence"/>
</dbReference>